<dbReference type="InterPro" id="IPR017900">
    <property type="entry name" value="4Fe4S_Fe_S_CS"/>
</dbReference>
<dbReference type="EMBL" id="SMAA01000004">
    <property type="protein sequence ID" value="TCS80404.1"/>
    <property type="molecule type" value="Genomic_DNA"/>
</dbReference>
<dbReference type="PROSITE" id="PS51379">
    <property type="entry name" value="4FE4S_FER_2"/>
    <property type="match status" value="2"/>
</dbReference>
<evidence type="ECO:0000259" key="5">
    <source>
        <dbReference type="PROSITE" id="PS51379"/>
    </source>
</evidence>
<evidence type="ECO:0000256" key="4">
    <source>
        <dbReference type="ARBA" id="ARBA00023014"/>
    </source>
</evidence>
<evidence type="ECO:0000256" key="3">
    <source>
        <dbReference type="ARBA" id="ARBA00023004"/>
    </source>
</evidence>
<dbReference type="GO" id="GO:0046872">
    <property type="term" value="F:metal ion binding"/>
    <property type="evidence" value="ECO:0007669"/>
    <property type="project" value="UniProtKB-KW"/>
</dbReference>
<sequence>MAKKTTIYYFSGTGNSFKIASDLSNGINDSEIIRVTYNNLRITANKQSLKIGFVFPVYFRGLPCMMEKFIENLVVNTNTYFFAVANFGSNAALAFEQINTMLKSKGAHLNANFGVSMPGSMWFMYYPHPEKDFKDRIKAEPYRCEDIAAKIEKNFENDLPLLNDAANDRKMYAAFKPNDTDNNFWTNENCTGCAVCSKVCPAGNIEIVHGRPAWKHQCEQCLACLHWCPSQAIEYKQDSIGKKRYHHPAVHAQDLFVG</sequence>
<comment type="caution">
    <text evidence="6">The sequence shown here is derived from an EMBL/GenBank/DDBJ whole genome shotgun (WGS) entry which is preliminary data.</text>
</comment>
<dbReference type="RefSeq" id="WP_132547849.1">
    <property type="nucleotide sequence ID" value="NZ_SMAA01000004.1"/>
</dbReference>
<keyword evidence="2" id="KW-0479">Metal-binding</keyword>
<keyword evidence="7" id="KW-1185">Reference proteome</keyword>
<dbReference type="InterPro" id="IPR029039">
    <property type="entry name" value="Flavoprotein-like_sf"/>
</dbReference>
<feature type="domain" description="4Fe-4S ferredoxin-type" evidence="5">
    <location>
        <begin position="217"/>
        <end position="238"/>
    </location>
</feature>
<dbReference type="AlphaFoldDB" id="A0A4R3KB81"/>
<evidence type="ECO:0000256" key="2">
    <source>
        <dbReference type="ARBA" id="ARBA00022723"/>
    </source>
</evidence>
<dbReference type="Gene3D" id="3.40.50.360">
    <property type="match status" value="1"/>
</dbReference>
<evidence type="ECO:0000313" key="6">
    <source>
        <dbReference type="EMBL" id="TCS80404.1"/>
    </source>
</evidence>
<proteinExistence type="predicted"/>
<reference evidence="6 7" key="1">
    <citation type="submission" date="2019-03" db="EMBL/GenBank/DDBJ databases">
        <title>Genomic Encyclopedia of Type Strains, Phase IV (KMG-IV): sequencing the most valuable type-strain genomes for metagenomic binning, comparative biology and taxonomic classification.</title>
        <authorList>
            <person name="Goeker M."/>
        </authorList>
    </citation>
    <scope>NUCLEOTIDE SEQUENCE [LARGE SCALE GENOMIC DNA]</scope>
    <source>
        <strain evidence="6 7">DSM 20467</strain>
    </source>
</reference>
<keyword evidence="3" id="KW-0408">Iron</keyword>
<dbReference type="SUPFAM" id="SSF52218">
    <property type="entry name" value="Flavoproteins"/>
    <property type="match status" value="1"/>
</dbReference>
<evidence type="ECO:0000256" key="1">
    <source>
        <dbReference type="ARBA" id="ARBA00022485"/>
    </source>
</evidence>
<dbReference type="OrthoDB" id="9813995at2"/>
<protein>
    <submittedName>
        <fullName evidence="6">4Fe-4S dicluster protein</fullName>
    </submittedName>
</protein>
<organism evidence="6 7">
    <name type="scientific">Pectinatus cerevisiiphilus</name>
    <dbReference type="NCBI Taxonomy" id="86956"/>
    <lineage>
        <taxon>Bacteria</taxon>
        <taxon>Bacillati</taxon>
        <taxon>Bacillota</taxon>
        <taxon>Negativicutes</taxon>
        <taxon>Selenomonadales</taxon>
        <taxon>Selenomonadaceae</taxon>
        <taxon>Pectinatus</taxon>
    </lineage>
</organism>
<dbReference type="PROSITE" id="PS00198">
    <property type="entry name" value="4FE4S_FER_1"/>
    <property type="match status" value="2"/>
</dbReference>
<accession>A0A4R3KB81</accession>
<dbReference type="PANTHER" id="PTHR43687:SF1">
    <property type="entry name" value="FERREDOXIN III"/>
    <property type="match status" value="1"/>
</dbReference>
<gene>
    <name evidence="6" type="ORF">EDC37_1046</name>
</gene>
<feature type="domain" description="4Fe-4S ferredoxin-type" evidence="5">
    <location>
        <begin position="181"/>
        <end position="210"/>
    </location>
</feature>
<dbReference type="NCBIfam" id="NF038196">
    <property type="entry name" value="ferrodoxin_EFR1"/>
    <property type="match status" value="1"/>
</dbReference>
<dbReference type="InterPro" id="IPR017896">
    <property type="entry name" value="4Fe4S_Fe-S-bd"/>
</dbReference>
<name>A0A4R3KB81_9FIRM</name>
<dbReference type="PANTHER" id="PTHR43687">
    <property type="entry name" value="ADENYLYLSULFATE REDUCTASE, BETA SUBUNIT"/>
    <property type="match status" value="1"/>
</dbReference>
<dbReference type="GO" id="GO:0051539">
    <property type="term" value="F:4 iron, 4 sulfur cluster binding"/>
    <property type="evidence" value="ECO:0007669"/>
    <property type="project" value="UniProtKB-KW"/>
</dbReference>
<dbReference type="InterPro" id="IPR047964">
    <property type="entry name" value="EFR1-like"/>
</dbReference>
<keyword evidence="4" id="KW-0411">Iron-sulfur</keyword>
<dbReference type="Gene3D" id="3.30.70.20">
    <property type="match status" value="1"/>
</dbReference>
<dbReference type="InterPro" id="IPR050572">
    <property type="entry name" value="Fe-S_Ferredoxin"/>
</dbReference>
<dbReference type="Proteomes" id="UP000295188">
    <property type="component" value="Unassembled WGS sequence"/>
</dbReference>
<evidence type="ECO:0000313" key="7">
    <source>
        <dbReference type="Proteomes" id="UP000295188"/>
    </source>
</evidence>
<dbReference type="SUPFAM" id="SSF54862">
    <property type="entry name" value="4Fe-4S ferredoxins"/>
    <property type="match status" value="1"/>
</dbReference>
<keyword evidence="1" id="KW-0004">4Fe-4S</keyword>